<dbReference type="GO" id="GO:0097352">
    <property type="term" value="P:autophagosome maturation"/>
    <property type="evidence" value="ECO:0007669"/>
    <property type="project" value="TreeGrafter"/>
</dbReference>
<reference evidence="4" key="1">
    <citation type="submission" date="2017-02" db="UniProtKB">
        <authorList>
            <consortium name="WormBaseParasite"/>
        </authorList>
    </citation>
    <scope>IDENTIFICATION</scope>
</reference>
<name>A0A0M3JCC0_ANISI</name>
<keyword evidence="3" id="KW-1185">Reference proteome</keyword>
<protein>
    <submittedName>
        <fullName evidence="4">Sorting nexin-14 (inferred by orthology to a human protein)</fullName>
    </submittedName>
</protein>
<sequence>MVETKILEQMEDIHYVMLSRQNEVNYLRQVADYVVIRLIDETRIAGRASDDDSPLQYSCSVYNRTWPSHVCRHFLRELIVFTFLLPVLDLIADPDTINRLLILLFDPEPMDKSSQPQV</sequence>
<evidence type="ECO:0000259" key="1">
    <source>
        <dbReference type="PROSITE" id="PS51207"/>
    </source>
</evidence>
<dbReference type="Pfam" id="PF02194">
    <property type="entry name" value="PXA"/>
    <property type="match status" value="1"/>
</dbReference>
<feature type="domain" description="PXA" evidence="1">
    <location>
        <begin position="1"/>
        <end position="109"/>
    </location>
</feature>
<dbReference type="PROSITE" id="PS51207">
    <property type="entry name" value="PXA"/>
    <property type="match status" value="1"/>
</dbReference>
<evidence type="ECO:0000313" key="2">
    <source>
        <dbReference type="EMBL" id="VDK24930.1"/>
    </source>
</evidence>
<dbReference type="AlphaFoldDB" id="A0A0M3JCC0"/>
<dbReference type="PANTHER" id="PTHR22775">
    <property type="entry name" value="SORTING NEXIN"/>
    <property type="match status" value="1"/>
</dbReference>
<dbReference type="InterPro" id="IPR003114">
    <property type="entry name" value="Phox_assoc"/>
</dbReference>
<proteinExistence type="predicted"/>
<dbReference type="OrthoDB" id="5957963at2759"/>
<accession>A0A0M3JCC0</accession>
<dbReference type="Proteomes" id="UP000267096">
    <property type="component" value="Unassembled WGS sequence"/>
</dbReference>
<dbReference type="PANTHER" id="PTHR22775:SF44">
    <property type="entry name" value="SORTING NEXIN-14"/>
    <property type="match status" value="1"/>
</dbReference>
<reference evidence="2 3" key="2">
    <citation type="submission" date="2018-11" db="EMBL/GenBank/DDBJ databases">
        <authorList>
            <consortium name="Pathogen Informatics"/>
        </authorList>
    </citation>
    <scope>NUCLEOTIDE SEQUENCE [LARGE SCALE GENOMIC DNA]</scope>
</reference>
<organism evidence="4">
    <name type="scientific">Anisakis simplex</name>
    <name type="common">Herring worm</name>
    <dbReference type="NCBI Taxonomy" id="6269"/>
    <lineage>
        <taxon>Eukaryota</taxon>
        <taxon>Metazoa</taxon>
        <taxon>Ecdysozoa</taxon>
        <taxon>Nematoda</taxon>
        <taxon>Chromadorea</taxon>
        <taxon>Rhabditida</taxon>
        <taxon>Spirurina</taxon>
        <taxon>Ascaridomorpha</taxon>
        <taxon>Ascaridoidea</taxon>
        <taxon>Anisakidae</taxon>
        <taxon>Anisakis</taxon>
        <taxon>Anisakis simplex complex</taxon>
    </lineage>
</organism>
<dbReference type="GO" id="GO:0035091">
    <property type="term" value="F:phosphatidylinositol binding"/>
    <property type="evidence" value="ECO:0007669"/>
    <property type="project" value="TreeGrafter"/>
</dbReference>
<dbReference type="WBParaSite" id="ASIM_0000525001-mRNA-1">
    <property type="protein sequence ID" value="ASIM_0000525001-mRNA-1"/>
    <property type="gene ID" value="ASIM_0000525001"/>
</dbReference>
<dbReference type="GO" id="GO:0005770">
    <property type="term" value="C:late endosome"/>
    <property type="evidence" value="ECO:0007669"/>
    <property type="project" value="TreeGrafter"/>
</dbReference>
<gene>
    <name evidence="2" type="ORF">ASIM_LOCUS5054</name>
</gene>
<evidence type="ECO:0000313" key="3">
    <source>
        <dbReference type="Proteomes" id="UP000267096"/>
    </source>
</evidence>
<evidence type="ECO:0000313" key="4">
    <source>
        <dbReference type="WBParaSite" id="ASIM_0000525001-mRNA-1"/>
    </source>
</evidence>
<dbReference type="EMBL" id="UYRR01009499">
    <property type="protein sequence ID" value="VDK24930.1"/>
    <property type="molecule type" value="Genomic_DNA"/>
</dbReference>